<evidence type="ECO:0000313" key="2">
    <source>
        <dbReference type="EMBL" id="PZO38868.1"/>
    </source>
</evidence>
<proteinExistence type="predicted"/>
<reference evidence="2 3" key="2">
    <citation type="submission" date="2018-06" db="EMBL/GenBank/DDBJ databases">
        <title>Metagenomic assembly of (sub)arctic Cyanobacteria and their associated microbiome from non-axenic cultures.</title>
        <authorList>
            <person name="Baurain D."/>
        </authorList>
    </citation>
    <scope>NUCLEOTIDE SEQUENCE [LARGE SCALE GENOMIC DNA]</scope>
    <source>
        <strain evidence="2">ULC066bin1</strain>
    </source>
</reference>
<comment type="caution">
    <text evidence="2">The sequence shown here is derived from an EMBL/GenBank/DDBJ whole genome shotgun (WGS) entry which is preliminary data.</text>
</comment>
<accession>A0A2W4Y6K5</accession>
<evidence type="ECO:0000313" key="3">
    <source>
        <dbReference type="Proteomes" id="UP000249467"/>
    </source>
</evidence>
<dbReference type="AlphaFoldDB" id="A0A2W4Y6K5"/>
<reference evidence="2 3" key="1">
    <citation type="submission" date="2018-04" db="EMBL/GenBank/DDBJ databases">
        <authorList>
            <person name="Go L.Y."/>
            <person name="Mitchell J.A."/>
        </authorList>
    </citation>
    <scope>NUCLEOTIDE SEQUENCE [LARGE SCALE GENOMIC DNA]</scope>
    <source>
        <strain evidence="2">ULC066bin1</strain>
    </source>
</reference>
<name>A0A2W4Y6K5_9CYAN</name>
<sequence length="59" mass="6810">MSLTDNVGLLDRLARLERENATLKVELEKCQERANQERVAEIEKRDRLLEATVMPTNAQ</sequence>
<keyword evidence="1" id="KW-0175">Coiled coil</keyword>
<organism evidence="2 3">
    <name type="scientific">Pseudanabaena frigida</name>
    <dbReference type="NCBI Taxonomy" id="945775"/>
    <lineage>
        <taxon>Bacteria</taxon>
        <taxon>Bacillati</taxon>
        <taxon>Cyanobacteriota</taxon>
        <taxon>Cyanophyceae</taxon>
        <taxon>Pseudanabaenales</taxon>
        <taxon>Pseudanabaenaceae</taxon>
        <taxon>Pseudanabaena</taxon>
    </lineage>
</organism>
<dbReference type="EMBL" id="QBML01000021">
    <property type="protein sequence ID" value="PZO38868.1"/>
    <property type="molecule type" value="Genomic_DNA"/>
</dbReference>
<protein>
    <submittedName>
        <fullName evidence="2">Uncharacterized protein</fullName>
    </submittedName>
</protein>
<dbReference type="Proteomes" id="UP000249467">
    <property type="component" value="Unassembled WGS sequence"/>
</dbReference>
<evidence type="ECO:0000256" key="1">
    <source>
        <dbReference type="SAM" id="Coils"/>
    </source>
</evidence>
<feature type="coiled-coil region" evidence="1">
    <location>
        <begin position="6"/>
        <end position="33"/>
    </location>
</feature>
<gene>
    <name evidence="2" type="ORF">DCF19_15455</name>
</gene>